<gene>
    <name evidence="8" type="ORF">BO97DRAFT_122357</name>
</gene>
<dbReference type="GeneID" id="37194267"/>
<evidence type="ECO:0000259" key="7">
    <source>
        <dbReference type="PROSITE" id="PS50033"/>
    </source>
</evidence>
<dbReference type="SMART" id="SM00166">
    <property type="entry name" value="UBX"/>
    <property type="match status" value="1"/>
</dbReference>
<dbReference type="SUPFAM" id="SSF54236">
    <property type="entry name" value="Ubiquitin-like"/>
    <property type="match status" value="1"/>
</dbReference>
<dbReference type="InterPro" id="IPR001012">
    <property type="entry name" value="UBX_dom"/>
</dbReference>
<evidence type="ECO:0000313" key="9">
    <source>
        <dbReference type="Proteomes" id="UP000248961"/>
    </source>
</evidence>
<feature type="compositionally biased region" description="Polar residues" evidence="6">
    <location>
        <begin position="433"/>
        <end position="444"/>
    </location>
</feature>
<dbReference type="PANTHER" id="PTHR46424:SF1">
    <property type="entry name" value="UBX DOMAIN-CONTAINING PROTEIN 4"/>
    <property type="match status" value="1"/>
</dbReference>
<dbReference type="PROSITE" id="PS50033">
    <property type="entry name" value="UBX"/>
    <property type="match status" value="1"/>
</dbReference>
<dbReference type="EMBL" id="KZ824294">
    <property type="protein sequence ID" value="RAL10560.1"/>
    <property type="molecule type" value="Genomic_DNA"/>
</dbReference>
<comment type="subcellular location">
    <subcellularLocation>
        <location evidence="1">Endoplasmic reticulum membrane</location>
        <topology evidence="1">Peripheral membrane protein</topology>
    </subcellularLocation>
</comment>
<comment type="function">
    <text evidence="5">Involved in endoplasmic reticulum-associated protein degradation (ERAD). Acts as a platform to recruit both UBQLN1 and VCP to the ER during ERAD.</text>
</comment>
<comment type="subunit">
    <text evidence="3">Directly interacts with VCP. Interacts with UBQLN1. Forms a complex with VCP and UBQLN1.</text>
</comment>
<accession>A0A395HS15</accession>
<dbReference type="InterPro" id="IPR029071">
    <property type="entry name" value="Ubiquitin-like_domsf"/>
</dbReference>
<dbReference type="CDD" id="cd01767">
    <property type="entry name" value="UBX"/>
    <property type="match status" value="1"/>
</dbReference>
<evidence type="ECO:0000256" key="5">
    <source>
        <dbReference type="ARBA" id="ARBA00046062"/>
    </source>
</evidence>
<reference evidence="8 9" key="1">
    <citation type="submission" date="2018-02" db="EMBL/GenBank/DDBJ databases">
        <title>The genomes of Aspergillus section Nigri reveals drivers in fungal speciation.</title>
        <authorList>
            <consortium name="DOE Joint Genome Institute"/>
            <person name="Vesth T.C."/>
            <person name="Nybo J."/>
            <person name="Theobald S."/>
            <person name="Brandl J."/>
            <person name="Frisvad J.C."/>
            <person name="Nielsen K.F."/>
            <person name="Lyhne E.K."/>
            <person name="Kogle M.E."/>
            <person name="Kuo A."/>
            <person name="Riley R."/>
            <person name="Clum A."/>
            <person name="Nolan M."/>
            <person name="Lipzen A."/>
            <person name="Salamov A."/>
            <person name="Henrissat B."/>
            <person name="Wiebenga A."/>
            <person name="De vries R.P."/>
            <person name="Grigoriev I.V."/>
            <person name="Mortensen U.H."/>
            <person name="Andersen M.R."/>
            <person name="Baker S.E."/>
        </authorList>
    </citation>
    <scope>NUCLEOTIDE SEQUENCE [LARGE SCALE GENOMIC DNA]</scope>
    <source>
        <strain evidence="8 9">CBS 101889</strain>
    </source>
</reference>
<feature type="compositionally biased region" description="Low complexity" evidence="6">
    <location>
        <begin position="384"/>
        <end position="402"/>
    </location>
</feature>
<dbReference type="Pfam" id="PF00789">
    <property type="entry name" value="UBX"/>
    <property type="match status" value="1"/>
</dbReference>
<dbReference type="VEuPathDB" id="FungiDB:BO97DRAFT_122357"/>
<dbReference type="Pfam" id="PF23187">
    <property type="entry name" value="UBX7_N"/>
    <property type="match status" value="1"/>
</dbReference>
<evidence type="ECO:0000256" key="4">
    <source>
        <dbReference type="ARBA" id="ARBA00041575"/>
    </source>
</evidence>
<evidence type="ECO:0000256" key="2">
    <source>
        <dbReference type="ARBA" id="ARBA00023230"/>
    </source>
</evidence>
<dbReference type="GO" id="GO:0006986">
    <property type="term" value="P:response to unfolded protein"/>
    <property type="evidence" value="ECO:0007669"/>
    <property type="project" value="UniProtKB-KW"/>
</dbReference>
<dbReference type="STRING" id="1450537.A0A395HS15"/>
<dbReference type="InterPro" id="IPR036249">
    <property type="entry name" value="Thioredoxin-like_sf"/>
</dbReference>
<sequence length="454" mass="48847">MFYSGSLQEGIALAVSQAKAVVCFVRDDEQTSSTWEDDYFTGDEEFSRLLETRAVLLRIAKDSQEAGFLTSFCPIVKFPTVVVIKNGMLCDYLVPELSKEDFRSRLTAKLDESKAAAQPDLTSTSDSTTEGAAGQPIVPASTAPAPTPAAPVATLSAAEPLTASPSTSSPVADQTRESSIREGKKRVEDARISQSTKPAAIQKKPTPTPKETSKPIIPDQLPRKTPSKPATSTPKPAPPSPKPQVLPTQPPSPPKQYRLQVRLFDGSSVRSSFSPSQTIRADVRPWLDTQMLEEKRPYNLKHILTPLPNRTLTIADEEQTLAELGLGSTANLVMVPISTYTDAYSAAGSSLPVRAASSAYGLLSSAVGTAAGLVGSFLGYGSTPQNPTTSQTGQSSPSISSTRDAGQRARPATTASRGPIIRTLRDHRDEQENNQFYNGNQLNFQPRKDDTDRR</sequence>
<dbReference type="OrthoDB" id="2445133at2759"/>
<dbReference type="GO" id="GO:0036503">
    <property type="term" value="P:ERAD pathway"/>
    <property type="evidence" value="ECO:0007669"/>
    <property type="project" value="TreeGrafter"/>
</dbReference>
<feature type="region of interest" description="Disordered" evidence="6">
    <location>
        <begin position="384"/>
        <end position="454"/>
    </location>
</feature>
<proteinExistence type="predicted"/>
<dbReference type="Proteomes" id="UP000248961">
    <property type="component" value="Unassembled WGS sequence"/>
</dbReference>
<evidence type="ECO:0000256" key="1">
    <source>
        <dbReference type="ARBA" id="ARBA00004406"/>
    </source>
</evidence>
<feature type="domain" description="UBX" evidence="7">
    <location>
        <begin position="252"/>
        <end position="334"/>
    </location>
</feature>
<organism evidence="8 9">
    <name type="scientific">Aspergillus homomorphus (strain CBS 101889)</name>
    <dbReference type="NCBI Taxonomy" id="1450537"/>
    <lineage>
        <taxon>Eukaryota</taxon>
        <taxon>Fungi</taxon>
        <taxon>Dikarya</taxon>
        <taxon>Ascomycota</taxon>
        <taxon>Pezizomycotina</taxon>
        <taxon>Eurotiomycetes</taxon>
        <taxon>Eurotiomycetidae</taxon>
        <taxon>Eurotiales</taxon>
        <taxon>Aspergillaceae</taxon>
        <taxon>Aspergillus</taxon>
        <taxon>Aspergillus subgen. Circumdati</taxon>
    </lineage>
</organism>
<feature type="compositionally biased region" description="Polar residues" evidence="6">
    <location>
        <begin position="163"/>
        <end position="172"/>
    </location>
</feature>
<evidence type="ECO:0000256" key="3">
    <source>
        <dbReference type="ARBA" id="ARBA00038812"/>
    </source>
</evidence>
<feature type="compositionally biased region" description="Basic and acidic residues" evidence="6">
    <location>
        <begin position="174"/>
        <end position="191"/>
    </location>
</feature>
<keyword evidence="9" id="KW-1185">Reference proteome</keyword>
<dbReference type="PANTHER" id="PTHR46424">
    <property type="entry name" value="UBX DOMAIN-CONTAINING PROTEIN 4"/>
    <property type="match status" value="1"/>
</dbReference>
<dbReference type="Gene3D" id="3.40.30.10">
    <property type="entry name" value="Glutaredoxin"/>
    <property type="match status" value="1"/>
</dbReference>
<dbReference type="Gene3D" id="3.10.20.90">
    <property type="entry name" value="Phosphatidylinositol 3-kinase Catalytic Subunit, Chain A, domain 1"/>
    <property type="match status" value="1"/>
</dbReference>
<evidence type="ECO:0000313" key="8">
    <source>
        <dbReference type="EMBL" id="RAL10560.1"/>
    </source>
</evidence>
<name>A0A395HS15_ASPHC</name>
<keyword evidence="2" id="KW-0834">Unfolded protein response</keyword>
<feature type="compositionally biased region" description="Low complexity" evidence="6">
    <location>
        <begin position="138"/>
        <end position="158"/>
    </location>
</feature>
<dbReference type="AlphaFoldDB" id="A0A395HS15"/>
<evidence type="ECO:0000256" key="6">
    <source>
        <dbReference type="SAM" id="MobiDB-lite"/>
    </source>
</evidence>
<dbReference type="SUPFAM" id="SSF52833">
    <property type="entry name" value="Thioredoxin-like"/>
    <property type="match status" value="1"/>
</dbReference>
<protein>
    <recommendedName>
        <fullName evidence="4">UBX domain-containing protein 2</fullName>
    </recommendedName>
</protein>
<dbReference type="RefSeq" id="XP_025549714.1">
    <property type="nucleotide sequence ID" value="XM_025689978.1"/>
</dbReference>
<dbReference type="GO" id="GO:0005789">
    <property type="term" value="C:endoplasmic reticulum membrane"/>
    <property type="evidence" value="ECO:0007669"/>
    <property type="project" value="UniProtKB-SubCell"/>
</dbReference>
<feature type="compositionally biased region" description="Polar residues" evidence="6">
    <location>
        <begin position="120"/>
        <end position="130"/>
    </location>
</feature>
<feature type="compositionally biased region" description="Pro residues" evidence="6">
    <location>
        <begin position="235"/>
        <end position="254"/>
    </location>
</feature>
<feature type="region of interest" description="Disordered" evidence="6">
    <location>
        <begin position="111"/>
        <end position="256"/>
    </location>
</feature>